<keyword evidence="2" id="KW-0129">CBS domain</keyword>
<dbReference type="EMBL" id="NAAC01000045">
    <property type="protein sequence ID" value="RDJ02995.1"/>
    <property type="molecule type" value="Genomic_DNA"/>
</dbReference>
<proteinExistence type="predicted"/>
<dbReference type="OrthoDB" id="9802114at2"/>
<evidence type="ECO:0000313" key="5">
    <source>
        <dbReference type="Proteomes" id="UP000254939"/>
    </source>
</evidence>
<dbReference type="PROSITE" id="PS51371">
    <property type="entry name" value="CBS"/>
    <property type="match status" value="2"/>
</dbReference>
<gene>
    <name evidence="4" type="ORF">B5K06_31405</name>
</gene>
<dbReference type="Gene3D" id="3.10.580.10">
    <property type="entry name" value="CBS-domain"/>
    <property type="match status" value="1"/>
</dbReference>
<dbReference type="InterPro" id="IPR000644">
    <property type="entry name" value="CBS_dom"/>
</dbReference>
<dbReference type="InterPro" id="IPR051462">
    <property type="entry name" value="CBS_domain-containing"/>
</dbReference>
<evidence type="ECO:0000259" key="3">
    <source>
        <dbReference type="PROSITE" id="PS51371"/>
    </source>
</evidence>
<dbReference type="CDD" id="cd04622">
    <property type="entry name" value="CBS_pair_HRP1_like"/>
    <property type="match status" value="1"/>
</dbReference>
<accession>A0A370KGN9</accession>
<dbReference type="Pfam" id="PF00571">
    <property type="entry name" value="CBS"/>
    <property type="match status" value="2"/>
</dbReference>
<name>A0A370KGN9_9HYPH</name>
<dbReference type="PANTHER" id="PTHR48108:SF34">
    <property type="entry name" value="CBS DOMAIN-CONTAINING PROTEIN YHCV"/>
    <property type="match status" value="1"/>
</dbReference>
<evidence type="ECO:0000256" key="1">
    <source>
        <dbReference type="ARBA" id="ARBA00022737"/>
    </source>
</evidence>
<keyword evidence="1" id="KW-0677">Repeat</keyword>
<organism evidence="4 5">
    <name type="scientific">Rhizobium grahamii</name>
    <dbReference type="NCBI Taxonomy" id="1120045"/>
    <lineage>
        <taxon>Bacteria</taxon>
        <taxon>Pseudomonadati</taxon>
        <taxon>Pseudomonadota</taxon>
        <taxon>Alphaproteobacteria</taxon>
        <taxon>Hyphomicrobiales</taxon>
        <taxon>Rhizobiaceae</taxon>
        <taxon>Rhizobium/Agrobacterium group</taxon>
        <taxon>Rhizobium</taxon>
    </lineage>
</organism>
<feature type="domain" description="CBS" evidence="3">
    <location>
        <begin position="70"/>
        <end position="128"/>
    </location>
</feature>
<dbReference type="PANTHER" id="PTHR48108">
    <property type="entry name" value="CBS DOMAIN-CONTAINING PROTEIN CBSX2, CHLOROPLASTIC"/>
    <property type="match status" value="1"/>
</dbReference>
<sequence length="138" mass="14986">MQVRDVMTRQVITASAQTSIREVARMMSEIDSGIIPVIDGDELGMVTDRDIVIRAVAEGMDTEGPITSIMTTGIESCLESDELREAATRMSDLQMRRLLVFDEDGAIAGILSLGDIALLNEELAGVALEEISDDRSKL</sequence>
<feature type="domain" description="CBS" evidence="3">
    <location>
        <begin position="7"/>
        <end position="62"/>
    </location>
</feature>
<dbReference type="SUPFAM" id="SSF54631">
    <property type="entry name" value="CBS-domain pair"/>
    <property type="match status" value="1"/>
</dbReference>
<protein>
    <submittedName>
        <fullName evidence="4">CBS domain-containing protein</fullName>
    </submittedName>
</protein>
<evidence type="ECO:0000256" key="2">
    <source>
        <dbReference type="PROSITE-ProRule" id="PRU00703"/>
    </source>
</evidence>
<dbReference type="AlphaFoldDB" id="A0A370KGN9"/>
<dbReference type="Proteomes" id="UP000254939">
    <property type="component" value="Unassembled WGS sequence"/>
</dbReference>
<dbReference type="InterPro" id="IPR046342">
    <property type="entry name" value="CBS_dom_sf"/>
</dbReference>
<dbReference type="SMART" id="SM00116">
    <property type="entry name" value="CBS"/>
    <property type="match status" value="2"/>
</dbReference>
<comment type="caution">
    <text evidence="4">The sequence shown here is derived from an EMBL/GenBank/DDBJ whole genome shotgun (WGS) entry which is preliminary data.</text>
</comment>
<dbReference type="RefSeq" id="WP_114715690.1">
    <property type="nucleotide sequence ID" value="NZ_KZ857269.1"/>
</dbReference>
<reference evidence="4 5" key="1">
    <citation type="submission" date="2017-03" db="EMBL/GenBank/DDBJ databases">
        <title>Genome analysis of Rhizobial strains effectives or ineffectives for nitrogen fixation isolated from bean seeds.</title>
        <authorList>
            <person name="Peralta H."/>
            <person name="Aguilar-Vera A."/>
            <person name="Mora Y."/>
            <person name="Vargas-Lagunas C."/>
            <person name="Girard L."/>
            <person name="Mora J."/>
        </authorList>
    </citation>
    <scope>NUCLEOTIDE SEQUENCE [LARGE SCALE GENOMIC DNA]</scope>
    <source>
        <strain evidence="4 5">CCGM3</strain>
    </source>
</reference>
<evidence type="ECO:0000313" key="4">
    <source>
        <dbReference type="EMBL" id="RDJ02995.1"/>
    </source>
</evidence>